<keyword evidence="2" id="KW-1185">Reference proteome</keyword>
<proteinExistence type="predicted"/>
<name>A0ABP1B2I3_9BRYO</name>
<organism evidence="1 2">
    <name type="scientific">Sphagnum jensenii</name>
    <dbReference type="NCBI Taxonomy" id="128206"/>
    <lineage>
        <taxon>Eukaryota</taxon>
        <taxon>Viridiplantae</taxon>
        <taxon>Streptophyta</taxon>
        <taxon>Embryophyta</taxon>
        <taxon>Bryophyta</taxon>
        <taxon>Sphagnophytina</taxon>
        <taxon>Sphagnopsida</taxon>
        <taxon>Sphagnales</taxon>
        <taxon>Sphagnaceae</taxon>
        <taxon>Sphagnum</taxon>
    </lineage>
</organism>
<evidence type="ECO:0000313" key="2">
    <source>
        <dbReference type="Proteomes" id="UP001497522"/>
    </source>
</evidence>
<sequence>MDGAIHHPAACGCDGNDMEARTKVVQDELAIIAASVHEETIVVLPKLTTSNKVPTCRWHNVQSMAQLLSSQPVIIAWAY</sequence>
<protein>
    <submittedName>
        <fullName evidence="1">Uncharacterized protein</fullName>
    </submittedName>
</protein>
<dbReference type="EMBL" id="OZ023720">
    <property type="protein sequence ID" value="CAK9869287.1"/>
    <property type="molecule type" value="Genomic_DNA"/>
</dbReference>
<accession>A0ABP1B2I3</accession>
<gene>
    <name evidence="1" type="ORF">CSSPJE1EN2_LOCUS12045</name>
</gene>
<reference evidence="1" key="1">
    <citation type="submission" date="2024-03" db="EMBL/GenBank/DDBJ databases">
        <authorList>
            <consortium name="ELIXIR-Norway"/>
            <consortium name="Elixir Norway"/>
        </authorList>
    </citation>
    <scope>NUCLEOTIDE SEQUENCE</scope>
</reference>
<evidence type="ECO:0000313" key="1">
    <source>
        <dbReference type="EMBL" id="CAK9869287.1"/>
    </source>
</evidence>
<dbReference type="Proteomes" id="UP001497522">
    <property type="component" value="Chromosome 19"/>
</dbReference>